<dbReference type="SUPFAM" id="SSF52200">
    <property type="entry name" value="Toll/Interleukin receptor TIR domain"/>
    <property type="match status" value="1"/>
</dbReference>
<proteinExistence type="predicted"/>
<dbReference type="OrthoDB" id="522784at2759"/>
<feature type="compositionally biased region" description="Gly residues" evidence="1">
    <location>
        <begin position="134"/>
        <end position="153"/>
    </location>
</feature>
<dbReference type="InterPro" id="IPR000157">
    <property type="entry name" value="TIR_dom"/>
</dbReference>
<sequence>METLDKDKLPQNWRAPLIKVVSNHVWQVCDRVDLTDPANHPNGDGSGKSPAYGAYAGPVEQLLNNAFEGALKNWEIGPFAAWIGKTKVFNELDLQWDFAISLPNQHLTRPLPGSAGAAVAAGAAAAVAVGQGSGAGAGAPAAGQGGGSSGGGAEQALLLPPPCGGECGSSSSSDGSAGTGFGFGSSAGGGPITNPHGNGFGLVCAEEDIPVEEQWSLVVWLKPGERGTAVDLARFVAVVDKMASPAYAKAAAGSWDIFLSHFQGNAGNTVMSLKALLEAASPGLRCWLDKDEDATEAGMRRGVAGSRYYLLFLTQGVLARPFVQLEAREALALGKPVILVHETDPRFGAAPSFNDYVGEAPPDLKQLFSMANSIPWYREEEFRIVSIKKILQAAGRAAI</sequence>
<dbReference type="Proteomes" id="UP000613740">
    <property type="component" value="Unassembled WGS sequence"/>
</dbReference>
<dbReference type="Pfam" id="PF13676">
    <property type="entry name" value="TIR_2"/>
    <property type="match status" value="1"/>
</dbReference>
<keyword evidence="4" id="KW-1185">Reference proteome</keyword>
<protein>
    <recommendedName>
        <fullName evidence="2">TIR domain-containing protein</fullName>
    </recommendedName>
</protein>
<evidence type="ECO:0000313" key="3">
    <source>
        <dbReference type="EMBL" id="KAG2438415.1"/>
    </source>
</evidence>
<comment type="caution">
    <text evidence="3">The sequence shown here is derived from an EMBL/GenBank/DDBJ whole genome shotgun (WGS) entry which is preliminary data.</text>
</comment>
<dbReference type="EMBL" id="JAEHOD010000043">
    <property type="protein sequence ID" value="KAG2438415.1"/>
    <property type="molecule type" value="Genomic_DNA"/>
</dbReference>
<evidence type="ECO:0000259" key="2">
    <source>
        <dbReference type="Pfam" id="PF13676"/>
    </source>
</evidence>
<reference evidence="3" key="1">
    <citation type="journal article" date="2020" name="bioRxiv">
        <title>Comparative genomics of Chlamydomonas.</title>
        <authorList>
            <person name="Craig R.J."/>
            <person name="Hasan A.R."/>
            <person name="Ness R.W."/>
            <person name="Keightley P.D."/>
        </authorList>
    </citation>
    <scope>NUCLEOTIDE SEQUENCE</scope>
    <source>
        <strain evidence="3">CCAP 11/173</strain>
    </source>
</reference>
<name>A0A835W3X5_9CHLO</name>
<evidence type="ECO:0000313" key="4">
    <source>
        <dbReference type="Proteomes" id="UP000613740"/>
    </source>
</evidence>
<feature type="region of interest" description="Disordered" evidence="1">
    <location>
        <begin position="134"/>
        <end position="155"/>
    </location>
</feature>
<gene>
    <name evidence="3" type="ORF">HYH02_010870</name>
</gene>
<feature type="domain" description="TIR" evidence="2">
    <location>
        <begin position="257"/>
        <end position="340"/>
    </location>
</feature>
<dbReference type="Gene3D" id="3.40.50.10140">
    <property type="entry name" value="Toll/interleukin-1 receptor homology (TIR) domain"/>
    <property type="match status" value="1"/>
</dbReference>
<dbReference type="InterPro" id="IPR035897">
    <property type="entry name" value="Toll_tir_struct_dom_sf"/>
</dbReference>
<dbReference type="GO" id="GO:0007165">
    <property type="term" value="P:signal transduction"/>
    <property type="evidence" value="ECO:0007669"/>
    <property type="project" value="InterPro"/>
</dbReference>
<accession>A0A835W3X5</accession>
<organism evidence="3 4">
    <name type="scientific">Chlamydomonas schloesseri</name>
    <dbReference type="NCBI Taxonomy" id="2026947"/>
    <lineage>
        <taxon>Eukaryota</taxon>
        <taxon>Viridiplantae</taxon>
        <taxon>Chlorophyta</taxon>
        <taxon>core chlorophytes</taxon>
        <taxon>Chlorophyceae</taxon>
        <taxon>CS clade</taxon>
        <taxon>Chlamydomonadales</taxon>
        <taxon>Chlamydomonadaceae</taxon>
        <taxon>Chlamydomonas</taxon>
    </lineage>
</organism>
<dbReference type="AlphaFoldDB" id="A0A835W3X5"/>
<evidence type="ECO:0000256" key="1">
    <source>
        <dbReference type="SAM" id="MobiDB-lite"/>
    </source>
</evidence>